<dbReference type="InterPro" id="IPR052901">
    <property type="entry name" value="Bact_TGase-like"/>
</dbReference>
<keyword evidence="1" id="KW-0472">Membrane</keyword>
<feature type="transmembrane region" description="Helical" evidence="1">
    <location>
        <begin position="12"/>
        <end position="29"/>
    </location>
</feature>
<dbReference type="EC" id="2.3.2.13" evidence="3"/>
<keyword evidence="3" id="KW-0808">Transferase</keyword>
<dbReference type="InterPro" id="IPR038765">
    <property type="entry name" value="Papain-like_cys_pep_sf"/>
</dbReference>
<evidence type="ECO:0000256" key="1">
    <source>
        <dbReference type="SAM" id="Phobius"/>
    </source>
</evidence>
<dbReference type="Pfam" id="PF11992">
    <property type="entry name" value="TgpA_N"/>
    <property type="match status" value="1"/>
</dbReference>
<dbReference type="EMBL" id="CACSIO010000012">
    <property type="protein sequence ID" value="CAA0107424.1"/>
    <property type="molecule type" value="Genomic_DNA"/>
</dbReference>
<evidence type="ECO:0000313" key="4">
    <source>
        <dbReference type="Proteomes" id="UP000441399"/>
    </source>
</evidence>
<keyword evidence="1" id="KW-0812">Transmembrane</keyword>
<dbReference type="AlphaFoldDB" id="A0A5S9PSE8"/>
<dbReference type="PANTHER" id="PTHR42736">
    <property type="entry name" value="PROTEIN-GLUTAMINE GAMMA-GLUTAMYLTRANSFERASE"/>
    <property type="match status" value="1"/>
</dbReference>
<name>A0A5S9PSE8_9GAMM</name>
<evidence type="ECO:0000313" key="3">
    <source>
        <dbReference type="EMBL" id="CAA0107424.1"/>
    </source>
</evidence>
<dbReference type="InterPro" id="IPR021878">
    <property type="entry name" value="TgpA_N"/>
</dbReference>
<dbReference type="GO" id="GO:0003810">
    <property type="term" value="F:protein-glutamine gamma-glutamyltransferase activity"/>
    <property type="evidence" value="ECO:0007669"/>
    <property type="project" value="UniProtKB-EC"/>
</dbReference>
<feature type="transmembrane region" description="Helical" evidence="1">
    <location>
        <begin position="81"/>
        <end position="99"/>
    </location>
</feature>
<sequence length="665" mass="75868">MADQKYQVPRRTFVWLLIAQTFLLLPHLIRYPTLVVPIWLIASGWRIMIYRARWSHPSTWVKATLIVFGVAAVAAQGFGYFSLDTSVAVLLVAFLLKFIEMRTRRDVLVVIYLGYFVIVTWLLMDQTMLAGAYLIISLLLVTTCLVTLHVDKDTGDWHFPLVFSAKALAVSVPIMVVGFMVFPRLDPFWSVPIQGKNGGVTGISDSMSPGNISQLAQSDRLAFRVEFDGEAPAMRERYWRAIVLSRFDGKTWHPLDEIGLPQPPLDDIVKPDAALPQGYRIVMEPHQEKWLFTLPGTISIDTKAHFQRDFTLRSLVPIFQKKSLRYEWLPGAQLGTEIYRYHHRENLFVPEGFNPRALALAEQMVQQSSSVEDYMSRVEGFFRQNAFTYTLSPGELGRNSIDEFLFDGQRGFCEHYASAYVVLMRAAGVPARVVTGYLGGEKNSYENYLSVRQMDAHAWTEVWVDGKGWVRVDPTGFVAPDRIEYGSQAALSGDENFLSGSPFSSRHYEGLSWLSAIEQRYEQLNYLWVTQVLSFHSDTQKNTLKRLLGDVSPQRIALFVMGVFISVTGLVFIVLYLRQLPPPLPPVEREYQRLLKRLSREGFDKDVGEGPMDFAARVTEAYPNRADIKGVFECYRDLAYRPHISEEVFKKNLDVFSKTIRALKF</sequence>
<feature type="transmembrane region" description="Helical" evidence="1">
    <location>
        <begin position="130"/>
        <end position="150"/>
    </location>
</feature>
<reference evidence="3 4" key="1">
    <citation type="submission" date="2019-11" db="EMBL/GenBank/DDBJ databases">
        <authorList>
            <person name="Holert J."/>
        </authorList>
    </citation>
    <scope>NUCLEOTIDE SEQUENCE [LARGE SCALE GENOMIC DNA]</scope>
    <source>
        <strain evidence="3">SB11_3</strain>
    </source>
</reference>
<dbReference type="PANTHER" id="PTHR42736:SF1">
    <property type="entry name" value="PROTEIN-GLUTAMINE GAMMA-GLUTAMYLTRANSFERASE"/>
    <property type="match status" value="1"/>
</dbReference>
<dbReference type="OrthoDB" id="9804872at2"/>
<keyword evidence="3" id="KW-0012">Acyltransferase</keyword>
<protein>
    <submittedName>
        <fullName evidence="3">Protein-glutamine gamma-glutamyltransferase</fullName>
        <ecNumber evidence="3">2.3.2.13</ecNumber>
    </submittedName>
</protein>
<feature type="transmembrane region" description="Helical" evidence="1">
    <location>
        <begin position="556"/>
        <end position="577"/>
    </location>
</feature>
<dbReference type="InterPro" id="IPR002931">
    <property type="entry name" value="Transglutaminase-like"/>
</dbReference>
<keyword evidence="1" id="KW-1133">Transmembrane helix</keyword>
<feature type="domain" description="Transglutaminase-like" evidence="2">
    <location>
        <begin position="405"/>
        <end position="476"/>
    </location>
</feature>
<feature type="transmembrane region" description="Helical" evidence="1">
    <location>
        <begin position="162"/>
        <end position="182"/>
    </location>
</feature>
<gene>
    <name evidence="3" type="primary">tgpA</name>
    <name evidence="3" type="ORF">OPDIPICF_01186</name>
</gene>
<evidence type="ECO:0000259" key="2">
    <source>
        <dbReference type="SMART" id="SM00460"/>
    </source>
</evidence>
<proteinExistence type="predicted"/>
<dbReference type="SMART" id="SM00460">
    <property type="entry name" value="TGc"/>
    <property type="match status" value="1"/>
</dbReference>
<dbReference type="Pfam" id="PF13559">
    <property type="entry name" value="DUF4129"/>
    <property type="match status" value="1"/>
</dbReference>
<dbReference type="Proteomes" id="UP000441399">
    <property type="component" value="Unassembled WGS sequence"/>
</dbReference>
<keyword evidence="4" id="KW-1185">Reference proteome</keyword>
<dbReference type="SUPFAM" id="SSF54001">
    <property type="entry name" value="Cysteine proteinases"/>
    <property type="match status" value="1"/>
</dbReference>
<dbReference type="Gene3D" id="3.10.620.30">
    <property type="match status" value="1"/>
</dbReference>
<feature type="transmembrane region" description="Helical" evidence="1">
    <location>
        <begin position="106"/>
        <end position="124"/>
    </location>
</feature>
<dbReference type="Pfam" id="PF01841">
    <property type="entry name" value="Transglut_core"/>
    <property type="match status" value="1"/>
</dbReference>
<accession>A0A5S9PSE8</accession>
<organism evidence="3 4">
    <name type="scientific">BD1-7 clade bacterium</name>
    <dbReference type="NCBI Taxonomy" id="2029982"/>
    <lineage>
        <taxon>Bacteria</taxon>
        <taxon>Pseudomonadati</taxon>
        <taxon>Pseudomonadota</taxon>
        <taxon>Gammaproteobacteria</taxon>
        <taxon>Cellvibrionales</taxon>
        <taxon>Spongiibacteraceae</taxon>
        <taxon>BD1-7 clade</taxon>
    </lineage>
</organism>
<dbReference type="InterPro" id="IPR025403">
    <property type="entry name" value="TgpA-like_C"/>
</dbReference>